<comment type="similarity">
    <text evidence="1">In the C-terminal section; belongs to the class-I pyridoxal-phosphate-dependent aminotransferase family.</text>
</comment>
<sequence>MELHVSLADGDLAAGIYRQLREAIVDGRLRPGERLPSTRDFAGRLAVSRNTVAVAYERLIAEGFCSARVGSGTFVAFTEPGEPAATGTSPSPRPQWRTDPAPDPRRFDYDFQIGVPDPALFPYVAWRRLVSRELRPSAAPLPGYASAAGHPGLREAVARHIGLSRAVRADPEDVLITQGAQQALDLTSRVLVEPGDTVAVEDPGYPPARDLFAALGARIAPVPVDAEGIDVDRIPPGTRLVYVTPSHQFPLGMPMSLARRRALLDWAERHDGVIVEDDYDSEFRYSERPLEPLYSLGGGRGRVLYVGSFSKVLSPLLRVGFLIAPPALRGPLRTARRLSGWHGEWWTQAALARFIDEGQLGRHVRKATRLYAARWERLTEGLAAIGGLTLVPGSAGLHVCVHGDFDGVAVAERAARLGVRVREVTRFGGTRQGLVLGFGVITAERVPEGLRRLATALRP</sequence>
<keyword evidence="4" id="KW-0238">DNA-binding</keyword>
<evidence type="ECO:0000313" key="8">
    <source>
        <dbReference type="EMBL" id="MBB6039024.1"/>
    </source>
</evidence>
<dbReference type="Gene3D" id="3.40.640.10">
    <property type="entry name" value="Type I PLP-dependent aspartate aminotransferase-like (Major domain)"/>
    <property type="match status" value="1"/>
</dbReference>
<dbReference type="PANTHER" id="PTHR46577:SF1">
    <property type="entry name" value="HTH-TYPE TRANSCRIPTIONAL REGULATORY PROTEIN GABR"/>
    <property type="match status" value="1"/>
</dbReference>
<dbReference type="GO" id="GO:0008483">
    <property type="term" value="F:transaminase activity"/>
    <property type="evidence" value="ECO:0007669"/>
    <property type="project" value="UniProtKB-KW"/>
</dbReference>
<keyword evidence="5" id="KW-0804">Transcription</keyword>
<dbReference type="InterPro" id="IPR036388">
    <property type="entry name" value="WH-like_DNA-bd_sf"/>
</dbReference>
<evidence type="ECO:0000256" key="3">
    <source>
        <dbReference type="ARBA" id="ARBA00023015"/>
    </source>
</evidence>
<evidence type="ECO:0000259" key="7">
    <source>
        <dbReference type="PROSITE" id="PS50949"/>
    </source>
</evidence>
<dbReference type="EMBL" id="JACHGT010000019">
    <property type="protein sequence ID" value="MBB6039024.1"/>
    <property type="molecule type" value="Genomic_DNA"/>
</dbReference>
<evidence type="ECO:0000256" key="2">
    <source>
        <dbReference type="ARBA" id="ARBA00022898"/>
    </source>
</evidence>
<protein>
    <submittedName>
        <fullName evidence="8">GntR family transcriptional regulator/MocR family aminotransferase</fullName>
    </submittedName>
</protein>
<feature type="domain" description="HTH gntR-type" evidence="7">
    <location>
        <begin position="10"/>
        <end position="78"/>
    </location>
</feature>
<feature type="region of interest" description="Disordered" evidence="6">
    <location>
        <begin position="78"/>
        <end position="103"/>
    </location>
</feature>
<dbReference type="Pfam" id="PF00392">
    <property type="entry name" value="GntR"/>
    <property type="match status" value="1"/>
</dbReference>
<keyword evidence="3" id="KW-0805">Transcription regulation</keyword>
<dbReference type="GO" id="GO:0003700">
    <property type="term" value="F:DNA-binding transcription factor activity"/>
    <property type="evidence" value="ECO:0007669"/>
    <property type="project" value="InterPro"/>
</dbReference>
<dbReference type="Proteomes" id="UP000548476">
    <property type="component" value="Unassembled WGS sequence"/>
</dbReference>
<dbReference type="InterPro" id="IPR015424">
    <property type="entry name" value="PyrdxlP-dep_Trfase"/>
</dbReference>
<dbReference type="RefSeq" id="WP_184792018.1">
    <property type="nucleotide sequence ID" value="NZ_BONT01000074.1"/>
</dbReference>
<reference evidence="8 9" key="1">
    <citation type="submission" date="2020-08" db="EMBL/GenBank/DDBJ databases">
        <title>Genomic Encyclopedia of Type Strains, Phase IV (KMG-IV): sequencing the most valuable type-strain genomes for metagenomic binning, comparative biology and taxonomic classification.</title>
        <authorList>
            <person name="Goeker M."/>
        </authorList>
    </citation>
    <scope>NUCLEOTIDE SEQUENCE [LARGE SCALE GENOMIC DNA]</scope>
    <source>
        <strain evidence="8 9">YIM 65646</strain>
    </source>
</reference>
<dbReference type="CDD" id="cd00609">
    <property type="entry name" value="AAT_like"/>
    <property type="match status" value="1"/>
</dbReference>
<keyword evidence="9" id="KW-1185">Reference proteome</keyword>
<dbReference type="InterPro" id="IPR015421">
    <property type="entry name" value="PyrdxlP-dep_Trfase_major"/>
</dbReference>
<proteinExistence type="inferred from homology"/>
<keyword evidence="8" id="KW-0808">Transferase</keyword>
<comment type="caution">
    <text evidence="8">The sequence shown here is derived from an EMBL/GenBank/DDBJ whole genome shotgun (WGS) entry which is preliminary data.</text>
</comment>
<evidence type="ECO:0000256" key="5">
    <source>
        <dbReference type="ARBA" id="ARBA00023163"/>
    </source>
</evidence>
<dbReference type="PROSITE" id="PS50949">
    <property type="entry name" value="HTH_GNTR"/>
    <property type="match status" value="1"/>
</dbReference>
<evidence type="ECO:0000256" key="6">
    <source>
        <dbReference type="SAM" id="MobiDB-lite"/>
    </source>
</evidence>
<evidence type="ECO:0000256" key="1">
    <source>
        <dbReference type="ARBA" id="ARBA00005384"/>
    </source>
</evidence>
<organism evidence="8 9">
    <name type="scientific">Phytomonospora endophytica</name>
    <dbReference type="NCBI Taxonomy" id="714109"/>
    <lineage>
        <taxon>Bacteria</taxon>
        <taxon>Bacillati</taxon>
        <taxon>Actinomycetota</taxon>
        <taxon>Actinomycetes</taxon>
        <taxon>Micromonosporales</taxon>
        <taxon>Micromonosporaceae</taxon>
        <taxon>Phytomonospora</taxon>
    </lineage>
</organism>
<dbReference type="InterPro" id="IPR051446">
    <property type="entry name" value="HTH_trans_reg/aminotransferase"/>
</dbReference>
<dbReference type="PANTHER" id="PTHR46577">
    <property type="entry name" value="HTH-TYPE TRANSCRIPTIONAL REGULATORY PROTEIN GABR"/>
    <property type="match status" value="1"/>
</dbReference>
<evidence type="ECO:0000256" key="4">
    <source>
        <dbReference type="ARBA" id="ARBA00023125"/>
    </source>
</evidence>
<dbReference type="InterPro" id="IPR036390">
    <property type="entry name" value="WH_DNA-bd_sf"/>
</dbReference>
<dbReference type="Pfam" id="PF00155">
    <property type="entry name" value="Aminotran_1_2"/>
    <property type="match status" value="1"/>
</dbReference>
<dbReference type="InterPro" id="IPR004839">
    <property type="entry name" value="Aminotransferase_I/II_large"/>
</dbReference>
<dbReference type="GO" id="GO:0003677">
    <property type="term" value="F:DNA binding"/>
    <property type="evidence" value="ECO:0007669"/>
    <property type="project" value="UniProtKB-KW"/>
</dbReference>
<evidence type="ECO:0000313" key="9">
    <source>
        <dbReference type="Proteomes" id="UP000548476"/>
    </source>
</evidence>
<gene>
    <name evidence="8" type="ORF">HNR73_006913</name>
</gene>
<dbReference type="SUPFAM" id="SSF53383">
    <property type="entry name" value="PLP-dependent transferases"/>
    <property type="match status" value="1"/>
</dbReference>
<dbReference type="SUPFAM" id="SSF46785">
    <property type="entry name" value="Winged helix' DNA-binding domain"/>
    <property type="match status" value="1"/>
</dbReference>
<keyword evidence="8" id="KW-0032">Aminotransferase</keyword>
<dbReference type="InterPro" id="IPR000524">
    <property type="entry name" value="Tscrpt_reg_HTH_GntR"/>
</dbReference>
<dbReference type="SMART" id="SM00345">
    <property type="entry name" value="HTH_GNTR"/>
    <property type="match status" value="1"/>
</dbReference>
<dbReference type="AlphaFoldDB" id="A0A841FT95"/>
<keyword evidence="2" id="KW-0663">Pyridoxal phosphate</keyword>
<dbReference type="GO" id="GO:0030170">
    <property type="term" value="F:pyridoxal phosphate binding"/>
    <property type="evidence" value="ECO:0007669"/>
    <property type="project" value="InterPro"/>
</dbReference>
<name>A0A841FT95_9ACTN</name>
<dbReference type="Gene3D" id="1.10.10.10">
    <property type="entry name" value="Winged helix-like DNA-binding domain superfamily/Winged helix DNA-binding domain"/>
    <property type="match status" value="1"/>
</dbReference>
<dbReference type="CDD" id="cd07377">
    <property type="entry name" value="WHTH_GntR"/>
    <property type="match status" value="1"/>
</dbReference>
<accession>A0A841FT95</accession>